<feature type="region of interest" description="Disordered" evidence="1">
    <location>
        <begin position="666"/>
        <end position="779"/>
    </location>
</feature>
<feature type="region of interest" description="Disordered" evidence="1">
    <location>
        <begin position="1561"/>
        <end position="1620"/>
    </location>
</feature>
<feature type="compositionally biased region" description="Low complexity" evidence="1">
    <location>
        <begin position="129"/>
        <end position="140"/>
    </location>
</feature>
<dbReference type="InterPro" id="IPR001214">
    <property type="entry name" value="SET_dom"/>
</dbReference>
<gene>
    <name evidence="3" type="ORF">CBR_g28480</name>
</gene>
<dbReference type="Pfam" id="PF00856">
    <property type="entry name" value="SET"/>
    <property type="match status" value="1"/>
</dbReference>
<feature type="region of interest" description="Disordered" evidence="1">
    <location>
        <begin position="1112"/>
        <end position="1183"/>
    </location>
</feature>
<feature type="compositionally biased region" description="Polar residues" evidence="1">
    <location>
        <begin position="1133"/>
        <end position="1169"/>
    </location>
</feature>
<feature type="compositionally biased region" description="Basic residues" evidence="1">
    <location>
        <begin position="2077"/>
        <end position="2097"/>
    </location>
</feature>
<dbReference type="Proteomes" id="UP000265515">
    <property type="component" value="Unassembled WGS sequence"/>
</dbReference>
<dbReference type="PANTHER" id="PTHR46450">
    <property type="entry name" value="INACTIVE HISTONE-LYSINE N-METHYLTRANSFERASE SUVR1-RELATED"/>
    <property type="match status" value="1"/>
</dbReference>
<organism evidence="3 4">
    <name type="scientific">Chara braunii</name>
    <name type="common">Braun's stonewort</name>
    <dbReference type="NCBI Taxonomy" id="69332"/>
    <lineage>
        <taxon>Eukaryota</taxon>
        <taxon>Viridiplantae</taxon>
        <taxon>Streptophyta</taxon>
        <taxon>Charophyceae</taxon>
        <taxon>Charales</taxon>
        <taxon>Characeae</taxon>
        <taxon>Chara</taxon>
    </lineage>
</organism>
<feature type="region of interest" description="Disordered" evidence="1">
    <location>
        <begin position="129"/>
        <end position="162"/>
    </location>
</feature>
<feature type="compositionally biased region" description="Basic and acidic residues" evidence="1">
    <location>
        <begin position="701"/>
        <end position="718"/>
    </location>
</feature>
<dbReference type="PROSITE" id="PS50280">
    <property type="entry name" value="SET"/>
    <property type="match status" value="1"/>
</dbReference>
<sequence length="2258" mass="244357">MGDQGPMASASTLDFIVGVEEYLDEAGFDPITSRKYVNELVMDPANVGLTKEYLAGRVVDKLIQSGCQDGGLFWETGSRQTEQVRASADVQQPHDVHNVTRSPLRSGGVSVSTGEAALSEVQRGEVVLPAPEGGAAAEPGSESKKRGGGQGYTTENEGGRPIIADVSDPVPMGACLAREQACKMGSSNSDRSEGENRSGTAREENAAMAAIPSGDGKHPETETEVQTRVPSAHNPVLEKGGNNRVESVYQRRRKYDNTKRCGGDDVAANSGRCGASGGGVGSNERGSGGVEERMQQECRGCNTGNETQAVNSERTDINTGRPCSVNASDVIRFSSEICKGVPKAGLQIPFGNEHIECDGVRVTEVRVRVASSDAKASQVMEAKSGARAENLGLPAHCGGKAMDAGNKEEDTAVRTQRSCSRALEDEEFQVFQGRVEQKGDSHAGAENGAAPSGRAQTNDAHRDSQEGWTKYGMEKRRREENRPGRSQQDRAQVDYQANIHVKQDTAVHSAIMAVDQSQHVLGRRPGHPEKLREAIQLDSQQQEGKGGLEPSVLSSRGKGSQRAHSQLAKPALISQFEKTKSTGGGMPRKAAAADCTWTLNPQNASTAPENTRKALQSLRGSQYGLDQGDDDSQMTVPFTEHFLTESTASGGHRTVRKEAIPVSVKVEEEEEDMRRRLGASARKSAVSTPFAADQPSCIETLQRDLQRTSSHSDGRGGKPVDGSSGKMSNLGADEEEKTRILLKTPKSENEEQGCAFRMTTPLPKGAADGSGGHLSKDEFPLVDGASFQRNQLPNRELMKDVKGNGAERFQHFVTESTGEPSPKACGGPVTDPLAVMKSMTSDDKLGRAGERVPSSEERRAAAFGFTIGSSNGAVGMGEPEKNDCKELVAGQCPGQALTGRRETVPKFEAEQAEGSIPAGNARVDRHGSGDRKEAEGELLYHVVHYQQAAALPSNTVTVLGKTPRSEVNVSGTAAGEVQLLDQIHQKLTKVEGKYGCVARSGCTSVLTMKRLARAVHLPRVQIPQKQQSIAPSGPQARRYRWPGCSFVLSMKRLARTLRRVHLPLPQVEKNTHNVTTVSGPQALRYRAEDNVCVGKVVAEDKENVEDVGISCGSSKGKKTLDQSVGAHAVSDPTPLQTRAVNQSDSEGVQVDSATTTPQEKKTVNQSVRAQQAGGAHASDPWGKENNATEMALRRLDDDIAQINLLERGVGAETARKRENRKEDFDERFLTKEPPFSKLRTRAEQDEADLSFLRVGCCQGCSLESGGRRRRRRKRRRSGTERKVVAVKAKCVTEAVEAAGLLFNTRTCVQSTLPARSSESARKRRCTLETAMAGTLLNQTATQAGGPVCSSDSARKRSCTGEKVVVKMELMTEIVQVGRGKLVKETILRSTVRQECKEEQSDRGEKRKRRSLGCDKCFPKGEIQCQDRKVGAEIRFQASAGEEVRSGKLRSGAKCESTSDAKLVKVKHETTSQATEAPFPGPVSYPIPVPGPVPVLGNIPGPDGTVHRPWWTMRTGIQQHRGASARMECGGGGDVCTVRLQCPSDDCRNCTAPPMFACGSQVLSPPPSHGKRHQEAGYGGRRDVNGGGENGGGGNSTGMQPSKRQALGAGGGGDGGEEGDRLIHSLKGEDVREDASGGMRSNVREEIEGFGGSLGPLLLVGMTGSGTGLAGSAHGDARVEVGKEEAVCGRDPLTSAGVRNEHGSNRWFASEKSVDISRGLEAVPIRFAQERHGAGSSCNGNPFGTFMYMRECGSPQELVLGSRKSSCCKCSGNCLGEEGEACCCAAGMSARYERFSDCTACGWRLSCWFLQQLEETRLKRLFCYSGLCPAETGSYVSMAGSSRSAYCTGHPVRPTIQECCQWCPCGLDCGNRVVQRGLTCNLEVFRRDEEDRWRLRTLTFIPKGMFVCEFAGEVITCAENVDRAKKYKSAGVEHRYMSLDAGWLEHRSDMHNDNCFAIDATQYGNVGRFVNHRCGDANLIDVPVQIKSTDWRIYHVAFFTCKAVEAMEELTLVRNSVPQRLNFVPQTMTWWRTSETNLLPLRVGGVGVSVVCVQARKTSGEKTPSLQSDNGEDAIASRRGRRRHRGRRRGRRRHRGSRRHEYCVQPGKEDVGGEDAIAAHLGGMDGGDIDVGGKLSTVERTAVGSCYRGPLSLSDGEAAGRMRGQIRARRKKVTQCTTVEGLDSGAICNVVIHAFCAFGCGALPRAMPRWWMKRRTGGAWEDLQQCDDATEDFFWDKLHMSPRVFREMRKLRRRYYSGV</sequence>
<feature type="region of interest" description="Disordered" evidence="1">
    <location>
        <begin position="2058"/>
        <end position="2099"/>
    </location>
</feature>
<evidence type="ECO:0000313" key="3">
    <source>
        <dbReference type="EMBL" id="GBG62003.1"/>
    </source>
</evidence>
<dbReference type="SUPFAM" id="SSF82199">
    <property type="entry name" value="SET domain"/>
    <property type="match status" value="1"/>
</dbReference>
<feature type="region of interest" description="Disordered" evidence="1">
    <location>
        <begin position="910"/>
        <end position="933"/>
    </location>
</feature>
<protein>
    <recommendedName>
        <fullName evidence="2">SET domain-containing protein</fullName>
    </recommendedName>
</protein>
<evidence type="ECO:0000259" key="2">
    <source>
        <dbReference type="PROSITE" id="PS50280"/>
    </source>
</evidence>
<proteinExistence type="predicted"/>
<feature type="region of interest" description="Disordered" evidence="1">
    <location>
        <begin position="537"/>
        <end position="573"/>
    </location>
</feature>
<accession>A0A388JW69</accession>
<dbReference type="Gene3D" id="2.170.270.10">
    <property type="entry name" value="SET domain"/>
    <property type="match status" value="1"/>
</dbReference>
<feature type="compositionally biased region" description="Basic and acidic residues" evidence="1">
    <location>
        <begin position="190"/>
        <end position="203"/>
    </location>
</feature>
<comment type="caution">
    <text evidence="3">The sequence shown here is derived from an EMBL/GenBank/DDBJ whole genome shotgun (WGS) entry which is preliminary data.</text>
</comment>
<feature type="region of interest" description="Disordered" evidence="1">
    <location>
        <begin position="436"/>
        <end position="491"/>
    </location>
</feature>
<name>A0A388JW69_CHABU</name>
<keyword evidence="4" id="KW-1185">Reference proteome</keyword>
<feature type="compositionally biased region" description="Polar residues" evidence="1">
    <location>
        <begin position="552"/>
        <end position="564"/>
    </location>
</feature>
<dbReference type="InterPro" id="IPR046341">
    <property type="entry name" value="SET_dom_sf"/>
</dbReference>
<feature type="region of interest" description="Disordered" evidence="1">
    <location>
        <begin position="181"/>
        <end position="203"/>
    </location>
</feature>
<feature type="compositionally biased region" description="Gly residues" evidence="1">
    <location>
        <begin position="1584"/>
        <end position="1595"/>
    </location>
</feature>
<dbReference type="Gramene" id="GBG62003">
    <property type="protein sequence ID" value="GBG62003"/>
    <property type="gene ID" value="CBR_g28480"/>
</dbReference>
<dbReference type="PANTHER" id="PTHR46450:SF24">
    <property type="entry name" value="HISTONE-LYSINE N-METHYLTRANSFERASE SUVR4"/>
    <property type="match status" value="1"/>
</dbReference>
<evidence type="ECO:0000256" key="1">
    <source>
        <dbReference type="SAM" id="MobiDB-lite"/>
    </source>
</evidence>
<dbReference type="OrthoDB" id="308383at2759"/>
<dbReference type="STRING" id="69332.A0A388JW69"/>
<dbReference type="SMART" id="SM00317">
    <property type="entry name" value="SET"/>
    <property type="match status" value="1"/>
</dbReference>
<feature type="domain" description="SET" evidence="2">
    <location>
        <begin position="1879"/>
        <end position="2014"/>
    </location>
</feature>
<feature type="compositionally biased region" description="Basic and acidic residues" evidence="1">
    <location>
        <begin position="922"/>
        <end position="933"/>
    </location>
</feature>
<reference evidence="3 4" key="1">
    <citation type="journal article" date="2018" name="Cell">
        <title>The Chara Genome: Secondary Complexity and Implications for Plant Terrestrialization.</title>
        <authorList>
            <person name="Nishiyama T."/>
            <person name="Sakayama H."/>
            <person name="Vries J.D."/>
            <person name="Buschmann H."/>
            <person name="Saint-Marcoux D."/>
            <person name="Ullrich K.K."/>
            <person name="Haas F.B."/>
            <person name="Vanderstraeten L."/>
            <person name="Becker D."/>
            <person name="Lang D."/>
            <person name="Vosolsobe S."/>
            <person name="Rombauts S."/>
            <person name="Wilhelmsson P.K.I."/>
            <person name="Janitza P."/>
            <person name="Kern R."/>
            <person name="Heyl A."/>
            <person name="Rumpler F."/>
            <person name="Villalobos L.I.A.C."/>
            <person name="Clay J.M."/>
            <person name="Skokan R."/>
            <person name="Toyoda A."/>
            <person name="Suzuki Y."/>
            <person name="Kagoshima H."/>
            <person name="Schijlen E."/>
            <person name="Tajeshwar N."/>
            <person name="Catarino B."/>
            <person name="Hetherington A.J."/>
            <person name="Saltykova A."/>
            <person name="Bonnot C."/>
            <person name="Breuninger H."/>
            <person name="Symeonidi A."/>
            <person name="Radhakrishnan G.V."/>
            <person name="Van Nieuwerburgh F."/>
            <person name="Deforce D."/>
            <person name="Chang C."/>
            <person name="Karol K.G."/>
            <person name="Hedrich R."/>
            <person name="Ulvskov P."/>
            <person name="Glockner G."/>
            <person name="Delwiche C.F."/>
            <person name="Petrasek J."/>
            <person name="Van de Peer Y."/>
            <person name="Friml J."/>
            <person name="Beilby M."/>
            <person name="Dolan L."/>
            <person name="Kohara Y."/>
            <person name="Sugano S."/>
            <person name="Fujiyama A."/>
            <person name="Delaux P.-M."/>
            <person name="Quint M."/>
            <person name="TheiBen G."/>
            <person name="Hagemann M."/>
            <person name="Harholt J."/>
            <person name="Dunand C."/>
            <person name="Zachgo S."/>
            <person name="Langdale J."/>
            <person name="Maumus F."/>
            <person name="Straeten D.V.D."/>
            <person name="Gould S.B."/>
            <person name="Rensing S.A."/>
        </authorList>
    </citation>
    <scope>NUCLEOTIDE SEQUENCE [LARGE SCALE GENOMIC DNA]</scope>
    <source>
        <strain evidence="3 4">S276</strain>
    </source>
</reference>
<dbReference type="OMA" id="WHLMSEA"/>
<feature type="compositionally biased region" description="Basic and acidic residues" evidence="1">
    <location>
        <begin position="472"/>
        <end position="491"/>
    </location>
</feature>
<dbReference type="EMBL" id="BFEA01000025">
    <property type="protein sequence ID" value="GBG62003.1"/>
    <property type="molecule type" value="Genomic_DNA"/>
</dbReference>
<evidence type="ECO:0000313" key="4">
    <source>
        <dbReference type="Proteomes" id="UP000265515"/>
    </source>
</evidence>